<keyword evidence="3" id="KW-1133">Transmembrane helix</keyword>
<comment type="similarity">
    <text evidence="1">Belongs to the LytR/CpsA/Psr (LCP) family.</text>
</comment>
<keyword evidence="6" id="KW-1185">Reference proteome</keyword>
<dbReference type="OrthoDB" id="9782542at2"/>
<reference evidence="5 6" key="1">
    <citation type="journal article" date="2014" name="Int. J. Syst. Evol. Microbiol.">
        <title>Streptomyces hoynatensis sp. nov., isolated from deep marine sediment.</title>
        <authorList>
            <person name="Veyisoglu A."/>
            <person name="Sahin N."/>
        </authorList>
    </citation>
    <scope>NUCLEOTIDE SEQUENCE [LARGE SCALE GENOMIC DNA]</scope>
    <source>
        <strain evidence="5 6">KCTC 29097</strain>
    </source>
</reference>
<dbReference type="Pfam" id="PF03816">
    <property type="entry name" value="LytR_cpsA_psr"/>
    <property type="match status" value="1"/>
</dbReference>
<dbReference type="EMBL" id="RBAL01000009">
    <property type="protein sequence ID" value="RKN40929.1"/>
    <property type="molecule type" value="Genomic_DNA"/>
</dbReference>
<dbReference type="Proteomes" id="UP000272474">
    <property type="component" value="Unassembled WGS sequence"/>
</dbReference>
<feature type="region of interest" description="Disordered" evidence="2">
    <location>
        <begin position="1"/>
        <end position="31"/>
    </location>
</feature>
<keyword evidence="3" id="KW-0472">Membrane</keyword>
<protein>
    <submittedName>
        <fullName evidence="5">LytR family transcriptional regulator</fullName>
    </submittedName>
</protein>
<evidence type="ECO:0000259" key="4">
    <source>
        <dbReference type="Pfam" id="PF03816"/>
    </source>
</evidence>
<evidence type="ECO:0000256" key="1">
    <source>
        <dbReference type="ARBA" id="ARBA00006068"/>
    </source>
</evidence>
<sequence>MSAQSDEHGDERAVRAGRTPPAGVRGRAGRRARTRRGRLLRALVYALASVVLVAGAGLTALYVKLDGNISAIDLDAALGTGRPADSPGGSVDILVLGSDSRAGEHGAYGRQRGARADTSMIVHLNEARDAATVVSLPRDTLVRRPACERADGGGRSRAAARAMFNSAYSVGGPVCAVKTVEKLTGLRMDHFVEVDFDGFAKLVDTLGGVEVTTRQRIEDPDSRLDLPAGTHTLDGEQSLALVRTRKAVGDGSDLGRIRLQQDFVRALADRVGGLDLLTDPKRLFDLADTATSALTTDSDLASVPRLASLARDLHGLDGDDLRMLTLPVAYDRDDPNRVVPRERQADRVWRALREDRQVPRSALRDSAAEKGGDEGLLARERAE</sequence>
<dbReference type="NCBIfam" id="TIGR00350">
    <property type="entry name" value="lytR_cpsA_psr"/>
    <property type="match status" value="1"/>
</dbReference>
<dbReference type="PANTHER" id="PTHR33392">
    <property type="entry name" value="POLYISOPRENYL-TEICHOIC ACID--PEPTIDOGLYCAN TEICHOIC ACID TRANSFERASE TAGU"/>
    <property type="match status" value="1"/>
</dbReference>
<feature type="transmembrane region" description="Helical" evidence="3">
    <location>
        <begin position="39"/>
        <end position="63"/>
    </location>
</feature>
<organism evidence="5 6">
    <name type="scientific">Streptomyces hoynatensis</name>
    <dbReference type="NCBI Taxonomy" id="1141874"/>
    <lineage>
        <taxon>Bacteria</taxon>
        <taxon>Bacillati</taxon>
        <taxon>Actinomycetota</taxon>
        <taxon>Actinomycetes</taxon>
        <taxon>Kitasatosporales</taxon>
        <taxon>Streptomycetaceae</taxon>
        <taxon>Streptomyces</taxon>
    </lineage>
</organism>
<dbReference type="RefSeq" id="WP_120680864.1">
    <property type="nucleotide sequence ID" value="NZ_RBAL01000009.1"/>
</dbReference>
<name>A0A3A9YYW8_9ACTN</name>
<feature type="region of interest" description="Disordered" evidence="2">
    <location>
        <begin position="358"/>
        <end position="383"/>
    </location>
</feature>
<keyword evidence="3" id="KW-0812">Transmembrane</keyword>
<dbReference type="PANTHER" id="PTHR33392:SF6">
    <property type="entry name" value="POLYISOPRENYL-TEICHOIC ACID--PEPTIDOGLYCAN TEICHOIC ACID TRANSFERASE TAGU"/>
    <property type="match status" value="1"/>
</dbReference>
<evidence type="ECO:0000313" key="5">
    <source>
        <dbReference type="EMBL" id="RKN40929.1"/>
    </source>
</evidence>
<dbReference type="InterPro" id="IPR050922">
    <property type="entry name" value="LytR/CpsA/Psr_CW_biosynth"/>
</dbReference>
<evidence type="ECO:0000313" key="6">
    <source>
        <dbReference type="Proteomes" id="UP000272474"/>
    </source>
</evidence>
<proteinExistence type="inferred from homology"/>
<dbReference type="AlphaFoldDB" id="A0A3A9YYW8"/>
<gene>
    <name evidence="5" type="ORF">D7294_17850</name>
</gene>
<evidence type="ECO:0000256" key="3">
    <source>
        <dbReference type="SAM" id="Phobius"/>
    </source>
</evidence>
<accession>A0A3A9YYW8</accession>
<dbReference type="InterPro" id="IPR004474">
    <property type="entry name" value="LytR_CpsA_psr"/>
</dbReference>
<feature type="compositionally biased region" description="Low complexity" evidence="2">
    <location>
        <begin position="16"/>
        <end position="25"/>
    </location>
</feature>
<dbReference type="Gene3D" id="3.40.630.190">
    <property type="entry name" value="LCP protein"/>
    <property type="match status" value="1"/>
</dbReference>
<evidence type="ECO:0000256" key="2">
    <source>
        <dbReference type="SAM" id="MobiDB-lite"/>
    </source>
</evidence>
<comment type="caution">
    <text evidence="5">The sequence shown here is derived from an EMBL/GenBank/DDBJ whole genome shotgun (WGS) entry which is preliminary data.</text>
</comment>
<feature type="compositionally biased region" description="Basic and acidic residues" evidence="2">
    <location>
        <begin position="1"/>
        <end position="14"/>
    </location>
</feature>
<feature type="domain" description="Cell envelope-related transcriptional attenuator" evidence="4">
    <location>
        <begin position="115"/>
        <end position="270"/>
    </location>
</feature>